<dbReference type="InterPro" id="IPR036013">
    <property type="entry name" value="Band_7/SPFH_dom_sf"/>
</dbReference>
<dbReference type="AlphaFoldDB" id="A0AAU8FZG9"/>
<dbReference type="Gene3D" id="3.30.479.30">
    <property type="entry name" value="Band 7 domain"/>
    <property type="match status" value="1"/>
</dbReference>
<protein>
    <submittedName>
        <fullName evidence="3">Prohibitin family protein</fullName>
    </submittedName>
</protein>
<dbReference type="PANTHER" id="PTHR23222">
    <property type="entry name" value="PROHIBITIN"/>
    <property type="match status" value="1"/>
</dbReference>
<dbReference type="Pfam" id="PF01145">
    <property type="entry name" value="Band_7"/>
    <property type="match status" value="1"/>
</dbReference>
<name>A0AAU8FZG9_9MICO</name>
<dbReference type="InterPro" id="IPR001107">
    <property type="entry name" value="Band_7"/>
</dbReference>
<sequence>MSNSTKVIVSGVVAGALVITGLMSVHRQDVGEAKVLRSFSGEIVGESTEPGFHLKAPWVKAIPWDVRDNVVEYAAGGETNYNGGSATGPRITVQDADGVDANLDLTVRYSIAGDKVEELYARFGTQQNLVTKLIEPGIRSATREIPGQYGSLELLNNRADVQANVRDALVAEWAADGIIVEDVSIQEIVQPENVKAAFARAQEARTAVETEKANLERAKIEAEKNAVATQALTPEILTDRYIAALDAGTVFIVPEGSTPMLQLPELAAPQQ</sequence>
<proteinExistence type="predicted"/>
<dbReference type="InterPro" id="IPR000163">
    <property type="entry name" value="Prohibitin"/>
</dbReference>
<keyword evidence="1" id="KW-0175">Coiled coil</keyword>
<gene>
    <name evidence="3" type="ORF">ABRQ22_14745</name>
</gene>
<organism evidence="3">
    <name type="scientific">Cellulosimicrobium sp. ES-005</name>
    <dbReference type="NCBI Taxonomy" id="3163031"/>
    <lineage>
        <taxon>Bacteria</taxon>
        <taxon>Bacillati</taxon>
        <taxon>Actinomycetota</taxon>
        <taxon>Actinomycetes</taxon>
        <taxon>Micrococcales</taxon>
        <taxon>Promicromonosporaceae</taxon>
        <taxon>Cellulosimicrobium</taxon>
    </lineage>
</organism>
<evidence type="ECO:0000313" key="3">
    <source>
        <dbReference type="EMBL" id="XCH28854.1"/>
    </source>
</evidence>
<dbReference type="GO" id="GO:0016020">
    <property type="term" value="C:membrane"/>
    <property type="evidence" value="ECO:0007669"/>
    <property type="project" value="InterPro"/>
</dbReference>
<dbReference type="CDD" id="cd03401">
    <property type="entry name" value="SPFH_prohibitin"/>
    <property type="match status" value="1"/>
</dbReference>
<reference evidence="3" key="1">
    <citation type="submission" date="2024-06" db="EMBL/GenBank/DDBJ databases">
        <title>Complete genome sequence of the cellulolytic actinobacterium, Cellulosimicrobium ES-005.</title>
        <authorList>
            <person name="Matthews C.T."/>
            <person name="Underwood K.D."/>
            <person name="Ghanchi K.M."/>
            <person name="Fields S.D."/>
            <person name="Gardner S.G."/>
        </authorList>
    </citation>
    <scope>NUCLEOTIDE SEQUENCE</scope>
    <source>
        <strain evidence="3">ES-005</strain>
    </source>
</reference>
<dbReference type="SMART" id="SM00244">
    <property type="entry name" value="PHB"/>
    <property type="match status" value="1"/>
</dbReference>
<dbReference type="RefSeq" id="WP_353707262.1">
    <property type="nucleotide sequence ID" value="NZ_CP159290.1"/>
</dbReference>
<feature type="domain" description="Band 7" evidence="2">
    <location>
        <begin position="23"/>
        <end position="202"/>
    </location>
</feature>
<dbReference type="PANTHER" id="PTHR23222:SF0">
    <property type="entry name" value="PROHIBITIN 1"/>
    <property type="match status" value="1"/>
</dbReference>
<dbReference type="EMBL" id="CP159290">
    <property type="protein sequence ID" value="XCH28854.1"/>
    <property type="molecule type" value="Genomic_DNA"/>
</dbReference>
<accession>A0AAU8FZG9</accession>
<evidence type="ECO:0000259" key="2">
    <source>
        <dbReference type="SMART" id="SM00244"/>
    </source>
</evidence>
<evidence type="ECO:0000256" key="1">
    <source>
        <dbReference type="SAM" id="Coils"/>
    </source>
</evidence>
<dbReference type="SUPFAM" id="SSF117892">
    <property type="entry name" value="Band 7/SPFH domain"/>
    <property type="match status" value="1"/>
</dbReference>
<feature type="coiled-coil region" evidence="1">
    <location>
        <begin position="198"/>
        <end position="232"/>
    </location>
</feature>